<name>A0A7J8R4T8_GOSDV</name>
<gene>
    <name evidence="1" type="ORF">Godav_020914</name>
</gene>
<dbReference type="AlphaFoldDB" id="A0A7J8R4T8"/>
<organism evidence="1 2">
    <name type="scientific">Gossypium davidsonii</name>
    <name type="common">Davidson's cotton</name>
    <name type="synonym">Gossypium klotzschianum subsp. davidsonii</name>
    <dbReference type="NCBI Taxonomy" id="34287"/>
    <lineage>
        <taxon>Eukaryota</taxon>
        <taxon>Viridiplantae</taxon>
        <taxon>Streptophyta</taxon>
        <taxon>Embryophyta</taxon>
        <taxon>Tracheophyta</taxon>
        <taxon>Spermatophyta</taxon>
        <taxon>Magnoliopsida</taxon>
        <taxon>eudicotyledons</taxon>
        <taxon>Gunneridae</taxon>
        <taxon>Pentapetalae</taxon>
        <taxon>rosids</taxon>
        <taxon>malvids</taxon>
        <taxon>Malvales</taxon>
        <taxon>Malvaceae</taxon>
        <taxon>Malvoideae</taxon>
        <taxon>Gossypium</taxon>
    </lineage>
</organism>
<sequence>MAVRFPTPTNFCSSSAFHSNSSLSFFFSLLHFRIS</sequence>
<accession>A0A7J8R4T8</accession>
<evidence type="ECO:0000313" key="1">
    <source>
        <dbReference type="EMBL" id="MBA0608725.1"/>
    </source>
</evidence>
<keyword evidence="2" id="KW-1185">Reference proteome</keyword>
<protein>
    <submittedName>
        <fullName evidence="1">Uncharacterized protein</fullName>
    </submittedName>
</protein>
<comment type="caution">
    <text evidence="1">The sequence shown here is derived from an EMBL/GenBank/DDBJ whole genome shotgun (WGS) entry which is preliminary data.</text>
</comment>
<reference evidence="1 2" key="1">
    <citation type="journal article" date="2019" name="Genome Biol. Evol.">
        <title>Insights into the evolution of the New World diploid cottons (Gossypium, subgenus Houzingenia) based on genome sequencing.</title>
        <authorList>
            <person name="Grover C.E."/>
            <person name="Arick M.A. 2nd"/>
            <person name="Thrash A."/>
            <person name="Conover J.L."/>
            <person name="Sanders W.S."/>
            <person name="Peterson D.G."/>
            <person name="Frelichowski J.E."/>
            <person name="Scheffler J.A."/>
            <person name="Scheffler B.E."/>
            <person name="Wendel J.F."/>
        </authorList>
    </citation>
    <scope>NUCLEOTIDE SEQUENCE [LARGE SCALE GENOMIC DNA]</scope>
    <source>
        <strain evidence="1">27</strain>
        <tissue evidence="1">Leaf</tissue>
    </source>
</reference>
<dbReference type="Proteomes" id="UP000593561">
    <property type="component" value="Unassembled WGS sequence"/>
</dbReference>
<proteinExistence type="predicted"/>
<dbReference type="EMBL" id="JABFAC010000003">
    <property type="protein sequence ID" value="MBA0608725.1"/>
    <property type="molecule type" value="Genomic_DNA"/>
</dbReference>
<evidence type="ECO:0000313" key="2">
    <source>
        <dbReference type="Proteomes" id="UP000593561"/>
    </source>
</evidence>